<feature type="active site" description="Charge relay system" evidence="5">
    <location>
        <position position="216"/>
    </location>
</feature>
<dbReference type="SUPFAM" id="SSF75304">
    <property type="entry name" value="Amidase signature (AS) enzymes"/>
    <property type="match status" value="1"/>
</dbReference>
<dbReference type="AlphaFoldDB" id="A0AAW0QGC4"/>
<evidence type="ECO:0000256" key="5">
    <source>
        <dbReference type="PIRSR" id="PIRSR001221-1"/>
    </source>
</evidence>
<sequence>MSDVKKTIKGGATWQEVAEDRRRHRDATIAKVLPLGNAVVTAAATTGNLATSPNMLAAEELAVTNIDVEVLAGLLATGELTATAVIKAFLRRAGLAQKWMTNCVTELLPERALKRAEELDEHWAKYKEPVGPLHGIPISVKEHMAMKGLDLNAGFVAWVGRVAEEDALLLQILWDAGAVFYVRSTEPQTLMHLETSSNLYGVTTNPFNETLTSGGSSGGEGALVGVRGSILGIGTDIGGSIRSPAANNGVFGFKPTSGRLPVQGWAATMAGSESILGTIGPLSTSLEGIKLFMRTAIAGQPWLRSPNMVPLEWRDMSGLFNQRPLKVGVMWNDKVVLPHPPITRALRKVAHKLSKSGKVNVVHWEPQNHDRAWSIIAGLYFADGGDQEFQAIKESGEPMLPLSKWILDSTHVKKHDVQSLWDACAERDEYRRAYAELWNERDVDVILCPVGPSVAPKLNTARYWGYTAQWNLLDYPAVVFPFNEHITTDRQKQFNVTYTPRNDDDKYNWEQWEQHGTQGYEGAPISLQLVGRRFDDEKLLAALEIVLKEADLPTAVPLTPSANASPFI</sequence>
<dbReference type="InterPro" id="IPR023631">
    <property type="entry name" value="Amidase_dom"/>
</dbReference>
<dbReference type="PROSITE" id="PS00571">
    <property type="entry name" value="AMIDASES"/>
    <property type="match status" value="1"/>
</dbReference>
<evidence type="ECO:0000313" key="9">
    <source>
        <dbReference type="Proteomes" id="UP001392437"/>
    </source>
</evidence>
<evidence type="ECO:0000256" key="6">
    <source>
        <dbReference type="PIRSR" id="PIRSR001221-2"/>
    </source>
</evidence>
<evidence type="ECO:0000256" key="4">
    <source>
        <dbReference type="ARBA" id="ARBA00022801"/>
    </source>
</evidence>
<dbReference type="PANTHER" id="PTHR46072">
    <property type="entry name" value="AMIDASE-RELATED-RELATED"/>
    <property type="match status" value="1"/>
</dbReference>
<dbReference type="InterPro" id="IPR020556">
    <property type="entry name" value="Amidase_CS"/>
</dbReference>
<keyword evidence="9" id="KW-1185">Reference proteome</keyword>
<evidence type="ECO:0000259" key="7">
    <source>
        <dbReference type="Pfam" id="PF01425"/>
    </source>
</evidence>
<gene>
    <name evidence="8" type="ORF">PG999_008431</name>
</gene>
<reference evidence="8 9" key="1">
    <citation type="submission" date="2023-01" db="EMBL/GenBank/DDBJ databases">
        <title>Analysis of 21 Apiospora genomes using comparative genomics revels a genus with tremendous synthesis potential of carbohydrate active enzymes and secondary metabolites.</title>
        <authorList>
            <person name="Sorensen T."/>
        </authorList>
    </citation>
    <scope>NUCLEOTIDE SEQUENCE [LARGE SCALE GENOMIC DNA]</scope>
    <source>
        <strain evidence="8 9">CBS 117206</strain>
    </source>
</reference>
<feature type="binding site" evidence="6">
    <location>
        <begin position="237"/>
        <end position="240"/>
    </location>
    <ligand>
        <name>substrate</name>
    </ligand>
</feature>
<feature type="non-terminal residue" evidence="8">
    <location>
        <position position="568"/>
    </location>
</feature>
<keyword evidence="4" id="KW-0378">Hydrolase</keyword>
<feature type="active site" description="Charge relay system" evidence="5">
    <location>
        <position position="141"/>
    </location>
</feature>
<organism evidence="8 9">
    <name type="scientific">Apiospora kogelbergensis</name>
    <dbReference type="NCBI Taxonomy" id="1337665"/>
    <lineage>
        <taxon>Eukaryota</taxon>
        <taxon>Fungi</taxon>
        <taxon>Dikarya</taxon>
        <taxon>Ascomycota</taxon>
        <taxon>Pezizomycotina</taxon>
        <taxon>Sordariomycetes</taxon>
        <taxon>Xylariomycetidae</taxon>
        <taxon>Amphisphaeriales</taxon>
        <taxon>Apiosporaceae</taxon>
        <taxon>Apiospora</taxon>
    </lineage>
</organism>
<protein>
    <recommendedName>
        <fullName evidence="3">amidase</fullName>
        <ecNumber evidence="3">3.5.1.4</ecNumber>
    </recommendedName>
</protein>
<dbReference type="InterPro" id="IPR036928">
    <property type="entry name" value="AS_sf"/>
</dbReference>
<evidence type="ECO:0000256" key="2">
    <source>
        <dbReference type="ARBA" id="ARBA00009199"/>
    </source>
</evidence>
<dbReference type="Proteomes" id="UP001392437">
    <property type="component" value="Unassembled WGS sequence"/>
</dbReference>
<evidence type="ECO:0000256" key="1">
    <source>
        <dbReference type="ARBA" id="ARBA00001311"/>
    </source>
</evidence>
<comment type="similarity">
    <text evidence="2">Belongs to the amidase family.</text>
</comment>
<feature type="binding site" evidence="6">
    <location>
        <position position="216"/>
    </location>
    <ligand>
        <name>substrate</name>
    </ligand>
</feature>
<name>A0AAW0QGC4_9PEZI</name>
<feature type="active site" description="Acyl-ester intermediate" evidence="5">
    <location>
        <position position="240"/>
    </location>
</feature>
<dbReference type="PIRSF" id="PIRSF001221">
    <property type="entry name" value="Amidase_fungi"/>
    <property type="match status" value="1"/>
</dbReference>
<dbReference type="Pfam" id="PF01425">
    <property type="entry name" value="Amidase"/>
    <property type="match status" value="1"/>
</dbReference>
<dbReference type="EMBL" id="JAQQWP010000008">
    <property type="protein sequence ID" value="KAK8105072.1"/>
    <property type="molecule type" value="Genomic_DNA"/>
</dbReference>
<feature type="domain" description="Amidase" evidence="7">
    <location>
        <begin position="85"/>
        <end position="540"/>
    </location>
</feature>
<comment type="caution">
    <text evidence="8">The sequence shown here is derived from an EMBL/GenBank/DDBJ whole genome shotgun (WGS) entry which is preliminary data.</text>
</comment>
<evidence type="ECO:0000313" key="8">
    <source>
        <dbReference type="EMBL" id="KAK8105072.1"/>
    </source>
</evidence>
<proteinExistence type="inferred from homology"/>
<accession>A0AAW0QGC4</accession>
<comment type="catalytic activity">
    <reaction evidence="1">
        <text>a monocarboxylic acid amide + H2O = a monocarboxylate + NH4(+)</text>
        <dbReference type="Rhea" id="RHEA:12020"/>
        <dbReference type="ChEBI" id="CHEBI:15377"/>
        <dbReference type="ChEBI" id="CHEBI:28938"/>
        <dbReference type="ChEBI" id="CHEBI:35757"/>
        <dbReference type="ChEBI" id="CHEBI:83628"/>
        <dbReference type="EC" id="3.5.1.4"/>
    </reaction>
</comment>
<feature type="binding site" evidence="6">
    <location>
        <position position="190"/>
    </location>
    <ligand>
        <name>substrate</name>
    </ligand>
</feature>
<dbReference type="EC" id="3.5.1.4" evidence="3"/>
<dbReference type="Gene3D" id="3.90.1300.10">
    <property type="entry name" value="Amidase signature (AS) domain"/>
    <property type="match status" value="1"/>
</dbReference>
<evidence type="ECO:0000256" key="3">
    <source>
        <dbReference type="ARBA" id="ARBA00012922"/>
    </source>
</evidence>
<dbReference type="GO" id="GO:0004040">
    <property type="term" value="F:amidase activity"/>
    <property type="evidence" value="ECO:0007669"/>
    <property type="project" value="UniProtKB-EC"/>
</dbReference>
<dbReference type="PANTHER" id="PTHR46072:SF4">
    <property type="entry name" value="AMIDASE C550.07-RELATED"/>
    <property type="match status" value="1"/>
</dbReference>